<dbReference type="InterPro" id="IPR002044">
    <property type="entry name" value="CBM20"/>
</dbReference>
<dbReference type="InterPro" id="IPR013783">
    <property type="entry name" value="Ig-like_fold"/>
</dbReference>
<dbReference type="EMBL" id="JAJEWP010000001">
    <property type="protein sequence ID" value="MCC2615378.1"/>
    <property type="molecule type" value="Genomic_DNA"/>
</dbReference>
<gene>
    <name evidence="2" type="ORF">LJ739_03890</name>
</gene>
<evidence type="ECO:0000259" key="1">
    <source>
        <dbReference type="PROSITE" id="PS51166"/>
    </source>
</evidence>
<name>A0ABS8G4L4_9ALTE</name>
<dbReference type="Gene3D" id="2.60.40.10">
    <property type="entry name" value="Immunoglobulins"/>
    <property type="match status" value="1"/>
</dbReference>
<feature type="domain" description="CBM20" evidence="1">
    <location>
        <begin position="8"/>
        <end position="102"/>
    </location>
</feature>
<evidence type="ECO:0000313" key="2">
    <source>
        <dbReference type="EMBL" id="MCC2615378.1"/>
    </source>
</evidence>
<reference evidence="2 3" key="1">
    <citation type="submission" date="2021-10" db="EMBL/GenBank/DDBJ databases">
        <title>Draft genome of Aestuariibacter halophilus JC2043.</title>
        <authorList>
            <person name="Emsley S.A."/>
            <person name="Pfannmuller K.M."/>
            <person name="Ushijima B."/>
            <person name="Saw J.H."/>
            <person name="Videau P."/>
        </authorList>
    </citation>
    <scope>NUCLEOTIDE SEQUENCE [LARGE SCALE GENOMIC DNA]</scope>
    <source>
        <strain evidence="2 3">JC2043</strain>
    </source>
</reference>
<sequence length="102" mass="11583">MSVKKQYLKSRPVCKVTFKLSAQEAQQADSVKLVGDFNDWNSNTAPMKKLKNGAFTSTVELPKDNEYQFRYLLNDSAWENDWSADDYVPSGVGNEDNSLIRV</sequence>
<dbReference type="Pfam" id="PF02922">
    <property type="entry name" value="CBM_48"/>
    <property type="match status" value="1"/>
</dbReference>
<dbReference type="InterPro" id="IPR014756">
    <property type="entry name" value="Ig_E-set"/>
</dbReference>
<dbReference type="Proteomes" id="UP001520878">
    <property type="component" value="Unassembled WGS sequence"/>
</dbReference>
<accession>A0ABS8G4L4</accession>
<dbReference type="SUPFAM" id="SSF81296">
    <property type="entry name" value="E set domains"/>
    <property type="match status" value="1"/>
</dbReference>
<protein>
    <submittedName>
        <fullName evidence="2">Isoamylase early set domain-containing protein</fullName>
    </submittedName>
</protein>
<comment type="caution">
    <text evidence="2">The sequence shown here is derived from an EMBL/GenBank/DDBJ whole genome shotgun (WGS) entry which is preliminary data.</text>
</comment>
<dbReference type="PROSITE" id="PS51166">
    <property type="entry name" value="CBM20"/>
    <property type="match status" value="1"/>
</dbReference>
<dbReference type="RefSeq" id="WP_229157283.1">
    <property type="nucleotide sequence ID" value="NZ_JAJEWP010000001.1"/>
</dbReference>
<evidence type="ECO:0000313" key="3">
    <source>
        <dbReference type="Proteomes" id="UP001520878"/>
    </source>
</evidence>
<dbReference type="InterPro" id="IPR004193">
    <property type="entry name" value="Glyco_hydro_13_N"/>
</dbReference>
<dbReference type="CDD" id="cd07184">
    <property type="entry name" value="E_set_Isoamylase_like_N"/>
    <property type="match status" value="1"/>
</dbReference>
<proteinExistence type="predicted"/>
<organism evidence="2 3">
    <name type="scientific">Fluctibacter halophilus</name>
    <dbReference type="NCBI Taxonomy" id="226011"/>
    <lineage>
        <taxon>Bacteria</taxon>
        <taxon>Pseudomonadati</taxon>
        <taxon>Pseudomonadota</taxon>
        <taxon>Gammaproteobacteria</taxon>
        <taxon>Alteromonadales</taxon>
        <taxon>Alteromonadaceae</taxon>
        <taxon>Fluctibacter</taxon>
    </lineage>
</organism>
<keyword evidence="3" id="KW-1185">Reference proteome</keyword>